<evidence type="ECO:0000313" key="2">
    <source>
        <dbReference type="EMBL" id="KSU87703.1"/>
    </source>
</evidence>
<sequence length="775" mass="86476">MKIQQSSHSLHHASAPSATTIATEDTLQGIVKEVMNEKEVLMQVKGREVPVRLDQPVHENDHIKIKVTHVKEGYIEGQVLSKIPTENFEERVKRPTMPAASEQVQQAAQRLKNAGYRVTESSMMALERFFTITNRSVSQTDETISALVNKKLEVTVNHLTAIDEALHGDALKELFKEAVANRPTLPSELQIKVEGALKSVEASTKSPFSQEEINLLLQRLKTGDSVGDILQQLKEVKEIPKNIVEQLQRIFRTSQDVTASGLKELNRDDLLKNIPLTKQEVQTLLLELKSNGVPQEVQQKLLEGSKLQELVLQRISDLLMALHSKQADAKSVQEALHLAVRTFSREPNIKVALEHLSNQVLPALQSHPAHAEKVSQALGKASELANQHKEMAARKQINEVLVAISESFEQPSAKELPLHVATKDVVVTVVTEKLAYITKEFQNVQQQVNRQLLYVADLLQESAPSAKMKASQLLEATVKQLDKAILQSDFMLYADMKSEKEMLKASQLLQEAKSLLAQGDRSQAHSLVMQIKEMIKGMDYKPSHQKMMHFVQDELFSKIALPGVSVADEPEIGARDIYETVKRLGFQREKEALHVLQGHQQASTADVKSGLLKGEYASMAAQTADSALQHITGQQLLNKHDSSSAQQLYMQLPFTLKGEVGTMKVFIQSNKKREKIDWENTSLYFLFETKQLGEIGVMLKASDRNLSISFETNSDAFASNADTVVDELKGKIEAIGYAITGVSYAELRNGREDEVKAPIKKQIPMLSMKGFDYSI</sequence>
<evidence type="ECO:0008006" key="4">
    <source>
        <dbReference type="Google" id="ProtNLM"/>
    </source>
</evidence>
<reference evidence="2 3" key="1">
    <citation type="submission" date="2015-11" db="EMBL/GenBank/DDBJ databases">
        <title>Bacillus caseinolyticus sp nov.</title>
        <authorList>
            <person name="Dastager S.G."/>
            <person name="Mawlankar R."/>
        </authorList>
    </citation>
    <scope>NUCLEOTIDE SEQUENCE [LARGE SCALE GENOMIC DNA]</scope>
    <source>
        <strain evidence="2 3">SGD-V-76</strain>
    </source>
</reference>
<proteinExistence type="predicted"/>
<evidence type="ECO:0000256" key="1">
    <source>
        <dbReference type="SAM" id="MobiDB-lite"/>
    </source>
</evidence>
<name>A0A0V8JKW2_9BACI</name>
<dbReference type="Proteomes" id="UP000053681">
    <property type="component" value="Unassembled WGS sequence"/>
</dbReference>
<dbReference type="RefSeq" id="WP_062686861.1">
    <property type="nucleotide sequence ID" value="NZ_KQ758653.1"/>
</dbReference>
<keyword evidence="3" id="KW-1185">Reference proteome</keyword>
<accession>A0A0V8JKW2</accession>
<gene>
    <name evidence="2" type="ORF">AS180_11910</name>
</gene>
<dbReference type="AlphaFoldDB" id="A0A0V8JKW2"/>
<comment type="caution">
    <text evidence="2">The sequence shown here is derived from an EMBL/GenBank/DDBJ whole genome shotgun (WGS) entry which is preliminary data.</text>
</comment>
<dbReference type="EMBL" id="LNQP01000038">
    <property type="protein sequence ID" value="KSU87703.1"/>
    <property type="molecule type" value="Genomic_DNA"/>
</dbReference>
<feature type="region of interest" description="Disordered" evidence="1">
    <location>
        <begin position="1"/>
        <end position="20"/>
    </location>
</feature>
<organism evidence="2 3">
    <name type="scientific">Priestia veravalensis</name>
    <dbReference type="NCBI Taxonomy" id="1414648"/>
    <lineage>
        <taxon>Bacteria</taxon>
        <taxon>Bacillati</taxon>
        <taxon>Bacillota</taxon>
        <taxon>Bacilli</taxon>
        <taxon>Bacillales</taxon>
        <taxon>Bacillaceae</taxon>
        <taxon>Priestia</taxon>
    </lineage>
</organism>
<feature type="compositionally biased region" description="Low complexity" evidence="1">
    <location>
        <begin position="1"/>
        <end position="18"/>
    </location>
</feature>
<protein>
    <recommendedName>
        <fullName evidence="4">Flagellar hook-length control protein-like C-terminal domain-containing protein</fullName>
    </recommendedName>
</protein>
<evidence type="ECO:0000313" key="3">
    <source>
        <dbReference type="Proteomes" id="UP000053681"/>
    </source>
</evidence>